<dbReference type="Proteomes" id="UP000199727">
    <property type="component" value="Unassembled WGS sequence"/>
</dbReference>
<organism evidence="1 2">
    <name type="scientific">Cryptococcus neoformans Tu259-1</name>
    <dbReference type="NCBI Taxonomy" id="1230072"/>
    <lineage>
        <taxon>Eukaryota</taxon>
        <taxon>Fungi</taxon>
        <taxon>Dikarya</taxon>
        <taxon>Basidiomycota</taxon>
        <taxon>Agaricomycotina</taxon>
        <taxon>Tremellomycetes</taxon>
        <taxon>Tremellales</taxon>
        <taxon>Cryptococcaceae</taxon>
        <taxon>Cryptococcus</taxon>
        <taxon>Cryptococcus neoformans species complex</taxon>
    </lineage>
</organism>
<evidence type="ECO:0000313" key="1">
    <source>
        <dbReference type="EMBL" id="OXG16483.1"/>
    </source>
</evidence>
<reference evidence="1 2" key="1">
    <citation type="submission" date="2017-06" db="EMBL/GenBank/DDBJ databases">
        <title>Global population genomics of the pathogenic fungus Cryptococcus neoformans var. grubii.</title>
        <authorList>
            <person name="Cuomo C."/>
            <person name="Litvintseva A."/>
            <person name="Chen Y."/>
            <person name="Young S."/>
            <person name="Zeng Q."/>
            <person name="Chapman S."/>
            <person name="Gujja S."/>
            <person name="Saif S."/>
            <person name="Birren B."/>
        </authorList>
    </citation>
    <scope>NUCLEOTIDE SEQUENCE [LARGE SCALE GENOMIC DNA]</scope>
    <source>
        <strain evidence="1 2">Tu259-1</strain>
    </source>
</reference>
<accession>A0A854Q977</accession>
<proteinExistence type="predicted"/>
<dbReference type="AlphaFoldDB" id="A0A854Q977"/>
<protein>
    <submittedName>
        <fullName evidence="1">Pumilio domain-containing protein c</fullName>
    </submittedName>
</protein>
<comment type="caution">
    <text evidence="1">The sequence shown here is derived from an EMBL/GenBank/DDBJ whole genome shotgun (WGS) entry which is preliminary data.</text>
</comment>
<gene>
    <name evidence="1" type="ORF">C361_04852</name>
</gene>
<evidence type="ECO:0000313" key="2">
    <source>
        <dbReference type="Proteomes" id="UP000199727"/>
    </source>
</evidence>
<dbReference type="EMBL" id="AMKT01000067">
    <property type="protein sequence ID" value="OXG16483.1"/>
    <property type="molecule type" value="Genomic_DNA"/>
</dbReference>
<sequence length="189" mass="21583">MDTLLAIASNRYGARYLLRCLESSQATLHQKDTYRSRAVIAQSKPVDPEGLSDIHKWMQDLKALRECRMISQEYKDLEKDLMLGREGSSMHVLLMVEKSLSSHPVSALPLSANTDADPPPSLTLPAIFAFKRASSDGIVYNAMRWLLFWHQPPYKRGLPMRCREVIGYFSITGRRPEEKPIPQPQVWAR</sequence>
<name>A0A854Q977_CRYNE</name>